<name>A0AAV4FM97_9GAST</name>
<feature type="compositionally biased region" description="Pro residues" evidence="1">
    <location>
        <begin position="199"/>
        <end position="212"/>
    </location>
</feature>
<evidence type="ECO:0008006" key="4">
    <source>
        <dbReference type="Google" id="ProtNLM"/>
    </source>
</evidence>
<feature type="region of interest" description="Disordered" evidence="1">
    <location>
        <begin position="197"/>
        <end position="230"/>
    </location>
</feature>
<reference evidence="2 3" key="1">
    <citation type="journal article" date="2021" name="Elife">
        <title>Chloroplast acquisition without the gene transfer in kleptoplastic sea slugs, Plakobranchus ocellatus.</title>
        <authorList>
            <person name="Maeda T."/>
            <person name="Takahashi S."/>
            <person name="Yoshida T."/>
            <person name="Shimamura S."/>
            <person name="Takaki Y."/>
            <person name="Nagai Y."/>
            <person name="Toyoda A."/>
            <person name="Suzuki Y."/>
            <person name="Arimoto A."/>
            <person name="Ishii H."/>
            <person name="Satoh N."/>
            <person name="Nishiyama T."/>
            <person name="Hasebe M."/>
            <person name="Maruyama T."/>
            <person name="Minagawa J."/>
            <person name="Obokata J."/>
            <person name="Shigenobu S."/>
        </authorList>
    </citation>
    <scope>NUCLEOTIDE SEQUENCE [LARGE SCALE GENOMIC DNA]</scope>
</reference>
<feature type="compositionally biased region" description="Basic and acidic residues" evidence="1">
    <location>
        <begin position="11"/>
        <end position="30"/>
    </location>
</feature>
<evidence type="ECO:0000313" key="2">
    <source>
        <dbReference type="EMBL" id="GFR74417.1"/>
    </source>
</evidence>
<dbReference type="AlphaFoldDB" id="A0AAV4FM97"/>
<keyword evidence="3" id="KW-1185">Reference proteome</keyword>
<feature type="compositionally biased region" description="Basic and acidic residues" evidence="1">
    <location>
        <begin position="97"/>
        <end position="115"/>
    </location>
</feature>
<comment type="caution">
    <text evidence="2">The sequence shown here is derived from an EMBL/GenBank/DDBJ whole genome shotgun (WGS) entry which is preliminary data.</text>
</comment>
<proteinExistence type="predicted"/>
<evidence type="ECO:0000256" key="1">
    <source>
        <dbReference type="SAM" id="MobiDB-lite"/>
    </source>
</evidence>
<sequence>MSSKSSQLRNQWKESDPEKYKIYLEKQRQRAKERRAAKKEKWENEPHTRAMIAEKEKEREQGRNRMRRLSEKRRSEGRRVLRRSTEGDPGLPTNSKKPKDMTEEERRAHAAELRRQSRARQNPQKKRWAKVKNAEYQRRFREKTKMSSTLNLSMPPVPSPSASVPVFSPAPAVPAPASPVISTTPPIVSSAALELSPVAPAPSPPAHMPSPTAPVVSSPTPTPTPLPASTQSPSLLLNALDLPPTSATPLRPKKTLWNLTSIIKSDLKKKTKNPLEYAQVVKGLATPKTPEKRVALHNIGVQTVAVNKDKLPPKQPALPRPSPAGQTVRRRIRLPSLARARAYRDVQVIIPNFS</sequence>
<organism evidence="2 3">
    <name type="scientific">Elysia marginata</name>
    <dbReference type="NCBI Taxonomy" id="1093978"/>
    <lineage>
        <taxon>Eukaryota</taxon>
        <taxon>Metazoa</taxon>
        <taxon>Spiralia</taxon>
        <taxon>Lophotrochozoa</taxon>
        <taxon>Mollusca</taxon>
        <taxon>Gastropoda</taxon>
        <taxon>Heterobranchia</taxon>
        <taxon>Euthyneura</taxon>
        <taxon>Panpulmonata</taxon>
        <taxon>Sacoglossa</taxon>
        <taxon>Placobranchoidea</taxon>
        <taxon>Plakobranchidae</taxon>
        <taxon>Elysia</taxon>
    </lineage>
</organism>
<protein>
    <recommendedName>
        <fullName evidence="4">HMG box domain-containing protein</fullName>
    </recommendedName>
</protein>
<feature type="compositionally biased region" description="Basic and acidic residues" evidence="1">
    <location>
        <begin position="39"/>
        <end position="86"/>
    </location>
</feature>
<feature type="compositionally biased region" description="Basic and acidic residues" evidence="1">
    <location>
        <begin position="132"/>
        <end position="145"/>
    </location>
</feature>
<dbReference type="Proteomes" id="UP000762676">
    <property type="component" value="Unassembled WGS sequence"/>
</dbReference>
<accession>A0AAV4FM97</accession>
<gene>
    <name evidence="2" type="ORF">ElyMa_003892200</name>
</gene>
<dbReference type="EMBL" id="BMAT01007929">
    <property type="protein sequence ID" value="GFR74417.1"/>
    <property type="molecule type" value="Genomic_DNA"/>
</dbReference>
<evidence type="ECO:0000313" key="3">
    <source>
        <dbReference type="Proteomes" id="UP000762676"/>
    </source>
</evidence>
<feature type="compositionally biased region" description="Polar residues" evidence="1">
    <location>
        <begin position="1"/>
        <end position="10"/>
    </location>
</feature>
<dbReference type="PRINTS" id="PR01217">
    <property type="entry name" value="PRICHEXTENSN"/>
</dbReference>
<feature type="region of interest" description="Disordered" evidence="1">
    <location>
        <begin position="1"/>
        <end position="163"/>
    </location>
</feature>